<keyword evidence="2" id="KW-1185">Reference proteome</keyword>
<proteinExistence type="predicted"/>
<name>A0AAD4BNE3_BOLED</name>
<reference evidence="1" key="1">
    <citation type="submission" date="2019-10" db="EMBL/GenBank/DDBJ databases">
        <authorList>
            <consortium name="DOE Joint Genome Institute"/>
            <person name="Kuo A."/>
            <person name="Miyauchi S."/>
            <person name="Kiss E."/>
            <person name="Drula E."/>
            <person name="Kohler A."/>
            <person name="Sanchez-Garcia M."/>
            <person name="Andreopoulos B."/>
            <person name="Barry K.W."/>
            <person name="Bonito G."/>
            <person name="Buee M."/>
            <person name="Carver A."/>
            <person name="Chen C."/>
            <person name="Cichocki N."/>
            <person name="Clum A."/>
            <person name="Culley D."/>
            <person name="Crous P.W."/>
            <person name="Fauchery L."/>
            <person name="Girlanda M."/>
            <person name="Hayes R."/>
            <person name="Keri Z."/>
            <person name="LaButti K."/>
            <person name="Lipzen A."/>
            <person name="Lombard V."/>
            <person name="Magnuson J."/>
            <person name="Maillard F."/>
            <person name="Morin E."/>
            <person name="Murat C."/>
            <person name="Nolan M."/>
            <person name="Ohm R."/>
            <person name="Pangilinan J."/>
            <person name="Pereira M."/>
            <person name="Perotto S."/>
            <person name="Peter M."/>
            <person name="Riley R."/>
            <person name="Sitrit Y."/>
            <person name="Stielow B."/>
            <person name="Szollosi G."/>
            <person name="Zifcakova L."/>
            <person name="Stursova M."/>
            <person name="Spatafora J.W."/>
            <person name="Tedersoo L."/>
            <person name="Vaario L.-M."/>
            <person name="Yamada A."/>
            <person name="Yan M."/>
            <person name="Wang P."/>
            <person name="Xu J."/>
            <person name="Bruns T."/>
            <person name="Baldrian P."/>
            <person name="Vilgalys R."/>
            <person name="Henrissat B."/>
            <person name="Grigoriev I.V."/>
            <person name="Hibbett D."/>
            <person name="Nagy L.G."/>
            <person name="Martin F.M."/>
        </authorList>
    </citation>
    <scope>NUCLEOTIDE SEQUENCE</scope>
    <source>
        <strain evidence="1">BED1</strain>
    </source>
</reference>
<dbReference type="Proteomes" id="UP001194468">
    <property type="component" value="Unassembled WGS sequence"/>
</dbReference>
<reference evidence="1" key="2">
    <citation type="journal article" date="2020" name="Nat. Commun.">
        <title>Large-scale genome sequencing of mycorrhizal fungi provides insights into the early evolution of symbiotic traits.</title>
        <authorList>
            <person name="Miyauchi S."/>
            <person name="Kiss E."/>
            <person name="Kuo A."/>
            <person name="Drula E."/>
            <person name="Kohler A."/>
            <person name="Sanchez-Garcia M."/>
            <person name="Morin E."/>
            <person name="Andreopoulos B."/>
            <person name="Barry K.W."/>
            <person name="Bonito G."/>
            <person name="Buee M."/>
            <person name="Carver A."/>
            <person name="Chen C."/>
            <person name="Cichocki N."/>
            <person name="Clum A."/>
            <person name="Culley D."/>
            <person name="Crous P.W."/>
            <person name="Fauchery L."/>
            <person name="Girlanda M."/>
            <person name="Hayes R.D."/>
            <person name="Keri Z."/>
            <person name="LaButti K."/>
            <person name="Lipzen A."/>
            <person name="Lombard V."/>
            <person name="Magnuson J."/>
            <person name="Maillard F."/>
            <person name="Murat C."/>
            <person name="Nolan M."/>
            <person name="Ohm R.A."/>
            <person name="Pangilinan J."/>
            <person name="Pereira M.F."/>
            <person name="Perotto S."/>
            <person name="Peter M."/>
            <person name="Pfister S."/>
            <person name="Riley R."/>
            <person name="Sitrit Y."/>
            <person name="Stielow J.B."/>
            <person name="Szollosi G."/>
            <person name="Zifcakova L."/>
            <person name="Stursova M."/>
            <person name="Spatafora J.W."/>
            <person name="Tedersoo L."/>
            <person name="Vaario L.M."/>
            <person name="Yamada A."/>
            <person name="Yan M."/>
            <person name="Wang P."/>
            <person name="Xu J."/>
            <person name="Bruns T."/>
            <person name="Baldrian P."/>
            <person name="Vilgalys R."/>
            <person name="Dunand C."/>
            <person name="Henrissat B."/>
            <person name="Grigoriev I.V."/>
            <person name="Hibbett D."/>
            <person name="Nagy L.G."/>
            <person name="Martin F.M."/>
        </authorList>
    </citation>
    <scope>NUCLEOTIDE SEQUENCE</scope>
    <source>
        <strain evidence="1">BED1</strain>
    </source>
</reference>
<accession>A0AAD4BNE3</accession>
<dbReference type="AlphaFoldDB" id="A0AAD4BNE3"/>
<evidence type="ECO:0000313" key="2">
    <source>
        <dbReference type="Proteomes" id="UP001194468"/>
    </source>
</evidence>
<sequence>MYMLRHPPDTSSFTTLPRQIRERCDNLGVLSLHDVHMDEEQERPPDVFPERHFLHPDVVQFVKTFTVSEGPLPRFHDRGCCWFQRTSYLEPIHISDSGFLQDDPGK</sequence>
<dbReference type="EMBL" id="WHUW01000025">
    <property type="protein sequence ID" value="KAF8435345.1"/>
    <property type="molecule type" value="Genomic_DNA"/>
</dbReference>
<comment type="caution">
    <text evidence="1">The sequence shown here is derived from an EMBL/GenBank/DDBJ whole genome shotgun (WGS) entry which is preliminary data.</text>
</comment>
<protein>
    <submittedName>
        <fullName evidence="1">Uncharacterized protein</fullName>
    </submittedName>
</protein>
<organism evidence="1 2">
    <name type="scientific">Boletus edulis BED1</name>
    <dbReference type="NCBI Taxonomy" id="1328754"/>
    <lineage>
        <taxon>Eukaryota</taxon>
        <taxon>Fungi</taxon>
        <taxon>Dikarya</taxon>
        <taxon>Basidiomycota</taxon>
        <taxon>Agaricomycotina</taxon>
        <taxon>Agaricomycetes</taxon>
        <taxon>Agaricomycetidae</taxon>
        <taxon>Boletales</taxon>
        <taxon>Boletineae</taxon>
        <taxon>Boletaceae</taxon>
        <taxon>Boletoideae</taxon>
        <taxon>Boletus</taxon>
    </lineage>
</organism>
<gene>
    <name evidence="1" type="ORF">L210DRAFT_2524343</name>
</gene>
<evidence type="ECO:0000313" key="1">
    <source>
        <dbReference type="EMBL" id="KAF8435345.1"/>
    </source>
</evidence>